<organism evidence="4 5">
    <name type="scientific">Neomoorella humiferrea</name>
    <dbReference type="NCBI Taxonomy" id="676965"/>
    <lineage>
        <taxon>Bacteria</taxon>
        <taxon>Bacillati</taxon>
        <taxon>Bacillota</taxon>
        <taxon>Clostridia</taxon>
        <taxon>Neomoorellales</taxon>
        <taxon>Neomoorellaceae</taxon>
        <taxon>Neomoorella</taxon>
    </lineage>
</organism>
<protein>
    <submittedName>
        <fullName evidence="4">Methylthioribulose-1-phosphate dehydratase</fullName>
        <ecNumber evidence="4">4.2.1.109</ecNumber>
    </submittedName>
</protein>
<keyword evidence="5" id="KW-1185">Reference proteome</keyword>
<sequence length="197" mass="21098">MIDLDAVARLREEMVQVGRQIFARGLTSATSGNTSARVPGHPDQVLIKTSGKSLGDVGPEDFVLVDLEGNILAGEGKPSKEIRFHLGIMKVRPDVQAVVHGHSAYATAYVTARGELPVVTAAAEMGLNRVGIVEYAEPGSIELAEMVINAFKDNDLKAAVLKRHGFVTVGKDIHHAFYLADVLEDNAKVAFLLSQLG</sequence>
<evidence type="ECO:0000256" key="2">
    <source>
        <dbReference type="ARBA" id="ARBA00023239"/>
    </source>
</evidence>
<dbReference type="GO" id="GO:0016832">
    <property type="term" value="F:aldehyde-lyase activity"/>
    <property type="evidence" value="ECO:0007669"/>
    <property type="project" value="TreeGrafter"/>
</dbReference>
<dbReference type="EMBL" id="PVXM01000028">
    <property type="protein sequence ID" value="PRR72505.1"/>
    <property type="molecule type" value="Genomic_DNA"/>
</dbReference>
<accession>A0A2T0ARR9</accession>
<dbReference type="InterPro" id="IPR036409">
    <property type="entry name" value="Aldolase_II/adducin_N_sf"/>
</dbReference>
<dbReference type="Proteomes" id="UP000238415">
    <property type="component" value="Unassembled WGS sequence"/>
</dbReference>
<dbReference type="AlphaFoldDB" id="A0A2T0ARR9"/>
<evidence type="ECO:0000313" key="5">
    <source>
        <dbReference type="Proteomes" id="UP000238415"/>
    </source>
</evidence>
<dbReference type="GO" id="GO:0019323">
    <property type="term" value="P:pentose catabolic process"/>
    <property type="evidence" value="ECO:0007669"/>
    <property type="project" value="TreeGrafter"/>
</dbReference>
<keyword evidence="2 4" id="KW-0456">Lyase</keyword>
<dbReference type="EC" id="4.2.1.109" evidence="4"/>
<gene>
    <name evidence="4" type="primary">mtnB_1</name>
    <name evidence="4" type="ORF">MOHU_14340</name>
</gene>
<keyword evidence="1" id="KW-0479">Metal-binding</keyword>
<dbReference type="InterPro" id="IPR050197">
    <property type="entry name" value="Aldolase_class_II_sugar_metab"/>
</dbReference>
<dbReference type="OrthoDB" id="9786287at2"/>
<dbReference type="PANTHER" id="PTHR22789">
    <property type="entry name" value="FUCULOSE PHOSPHATE ALDOLASE"/>
    <property type="match status" value="1"/>
</dbReference>
<reference evidence="4 5" key="1">
    <citation type="submission" date="2018-03" db="EMBL/GenBank/DDBJ databases">
        <title>Genome sequence of Moorella humiferrea DSM 23265.</title>
        <authorList>
            <person name="Poehlein A."/>
            <person name="Daniel R."/>
        </authorList>
    </citation>
    <scope>NUCLEOTIDE SEQUENCE [LARGE SCALE GENOMIC DNA]</scope>
    <source>
        <strain evidence="4 5">DSM 23265</strain>
    </source>
</reference>
<dbReference type="InterPro" id="IPR001303">
    <property type="entry name" value="Aldolase_II/adducin_N"/>
</dbReference>
<dbReference type="SUPFAM" id="SSF53639">
    <property type="entry name" value="AraD/HMP-PK domain-like"/>
    <property type="match status" value="1"/>
</dbReference>
<dbReference type="GO" id="GO:0005829">
    <property type="term" value="C:cytosol"/>
    <property type="evidence" value="ECO:0007669"/>
    <property type="project" value="TreeGrafter"/>
</dbReference>
<dbReference type="Pfam" id="PF00596">
    <property type="entry name" value="Aldolase_II"/>
    <property type="match status" value="1"/>
</dbReference>
<name>A0A2T0ARR9_9FIRM</name>
<evidence type="ECO:0000313" key="4">
    <source>
        <dbReference type="EMBL" id="PRR72505.1"/>
    </source>
</evidence>
<dbReference type="RefSeq" id="WP_106005402.1">
    <property type="nucleotide sequence ID" value="NZ_CP136418.1"/>
</dbReference>
<comment type="caution">
    <text evidence="4">The sequence shown here is derived from an EMBL/GenBank/DDBJ whole genome shotgun (WGS) entry which is preliminary data.</text>
</comment>
<dbReference type="GO" id="GO:0046872">
    <property type="term" value="F:metal ion binding"/>
    <property type="evidence" value="ECO:0007669"/>
    <property type="project" value="UniProtKB-KW"/>
</dbReference>
<proteinExistence type="predicted"/>
<dbReference type="PANTHER" id="PTHR22789:SF0">
    <property type="entry name" value="3-OXO-TETRONATE 4-PHOSPHATE DECARBOXYLASE-RELATED"/>
    <property type="match status" value="1"/>
</dbReference>
<dbReference type="SMART" id="SM01007">
    <property type="entry name" value="Aldolase_II"/>
    <property type="match status" value="1"/>
</dbReference>
<dbReference type="GO" id="GO:0046570">
    <property type="term" value="F:methylthioribulose 1-phosphate dehydratase activity"/>
    <property type="evidence" value="ECO:0007669"/>
    <property type="project" value="UniProtKB-EC"/>
</dbReference>
<evidence type="ECO:0000256" key="1">
    <source>
        <dbReference type="ARBA" id="ARBA00022723"/>
    </source>
</evidence>
<feature type="domain" description="Class II aldolase/adducin N-terminal" evidence="3">
    <location>
        <begin position="12"/>
        <end position="191"/>
    </location>
</feature>
<evidence type="ECO:0000259" key="3">
    <source>
        <dbReference type="SMART" id="SM01007"/>
    </source>
</evidence>
<dbReference type="Gene3D" id="3.40.225.10">
    <property type="entry name" value="Class II aldolase/adducin N-terminal domain"/>
    <property type="match status" value="1"/>
</dbReference>